<sequence length="372" mass="42306">MSDSAVAATFPDAHRLIHQTRWSPLFRSLGMCLGVPYRSRGDHTRTPSMTVIVATASLRSIFAGRPSKPQPLLNLDVIFRIIEWVYDLSSKVDYDTLRACCLVCTTWRPIAQRMLFRRLEEIKTSRILCFLRSLQRNPRLRPYVRTLTLDIQKSEDTRGCPLSPSLASDILAHCPNVTKILILSDDHDMSIPYPEISRIQALDLNVVALHYRDGPPLNLLVQLLSIWPSVRSLSLDNLWWRPIPPSWRPSPLAAFACISSCTFSALPGPVILSHFTALQEIFLQSLPRDPFTLPTSIWHIGFYRCAIAIIRHRYLVHLLSAAESLPLLRLVSTTRESLHPEDIEYLAAACRTHGWDFDSDSHYASMDVDWIS</sequence>
<comment type="caution">
    <text evidence="1">The sequence shown here is derived from an EMBL/GenBank/DDBJ whole genome shotgun (WGS) entry which is preliminary data.</text>
</comment>
<proteinExistence type="predicted"/>
<keyword evidence="2" id="KW-1185">Reference proteome</keyword>
<reference evidence="1" key="1">
    <citation type="submission" date="2021-02" db="EMBL/GenBank/DDBJ databases">
        <authorList>
            <consortium name="DOE Joint Genome Institute"/>
            <person name="Ahrendt S."/>
            <person name="Looney B.P."/>
            <person name="Miyauchi S."/>
            <person name="Morin E."/>
            <person name="Drula E."/>
            <person name="Courty P.E."/>
            <person name="Chicoki N."/>
            <person name="Fauchery L."/>
            <person name="Kohler A."/>
            <person name="Kuo A."/>
            <person name="Labutti K."/>
            <person name="Pangilinan J."/>
            <person name="Lipzen A."/>
            <person name="Riley R."/>
            <person name="Andreopoulos W."/>
            <person name="He G."/>
            <person name="Johnson J."/>
            <person name="Barry K.W."/>
            <person name="Grigoriev I.V."/>
            <person name="Nagy L."/>
            <person name="Hibbett D."/>
            <person name="Henrissat B."/>
            <person name="Matheny P.B."/>
            <person name="Labbe J."/>
            <person name="Martin F."/>
        </authorList>
    </citation>
    <scope>NUCLEOTIDE SEQUENCE</scope>
    <source>
        <strain evidence="1">FP105234-sp</strain>
    </source>
</reference>
<reference evidence="1" key="2">
    <citation type="journal article" date="2022" name="New Phytol.">
        <title>Evolutionary transition to the ectomycorrhizal habit in the genomes of a hyperdiverse lineage of mushroom-forming fungi.</title>
        <authorList>
            <person name="Looney B."/>
            <person name="Miyauchi S."/>
            <person name="Morin E."/>
            <person name="Drula E."/>
            <person name="Courty P.E."/>
            <person name="Kohler A."/>
            <person name="Kuo A."/>
            <person name="LaButti K."/>
            <person name="Pangilinan J."/>
            <person name="Lipzen A."/>
            <person name="Riley R."/>
            <person name="Andreopoulos W."/>
            <person name="He G."/>
            <person name="Johnson J."/>
            <person name="Nolan M."/>
            <person name="Tritt A."/>
            <person name="Barry K.W."/>
            <person name="Grigoriev I.V."/>
            <person name="Nagy L.G."/>
            <person name="Hibbett D."/>
            <person name="Henrissat B."/>
            <person name="Matheny P.B."/>
            <person name="Labbe J."/>
            <person name="Martin F.M."/>
        </authorList>
    </citation>
    <scope>NUCLEOTIDE SEQUENCE</scope>
    <source>
        <strain evidence="1">FP105234-sp</strain>
    </source>
</reference>
<dbReference type="EMBL" id="MU275884">
    <property type="protein sequence ID" value="KAI0048637.1"/>
    <property type="molecule type" value="Genomic_DNA"/>
</dbReference>
<gene>
    <name evidence="1" type="ORF">FA95DRAFT_1026508</name>
</gene>
<accession>A0ACB8RXT7</accession>
<name>A0ACB8RXT7_9AGAM</name>
<evidence type="ECO:0000313" key="1">
    <source>
        <dbReference type="EMBL" id="KAI0048637.1"/>
    </source>
</evidence>
<dbReference type="Proteomes" id="UP000814033">
    <property type="component" value="Unassembled WGS sequence"/>
</dbReference>
<evidence type="ECO:0000313" key="2">
    <source>
        <dbReference type="Proteomes" id="UP000814033"/>
    </source>
</evidence>
<organism evidence="1 2">
    <name type="scientific">Auriscalpium vulgare</name>
    <dbReference type="NCBI Taxonomy" id="40419"/>
    <lineage>
        <taxon>Eukaryota</taxon>
        <taxon>Fungi</taxon>
        <taxon>Dikarya</taxon>
        <taxon>Basidiomycota</taxon>
        <taxon>Agaricomycotina</taxon>
        <taxon>Agaricomycetes</taxon>
        <taxon>Russulales</taxon>
        <taxon>Auriscalpiaceae</taxon>
        <taxon>Auriscalpium</taxon>
    </lineage>
</organism>
<protein>
    <submittedName>
        <fullName evidence="1">Uncharacterized protein</fullName>
    </submittedName>
</protein>